<dbReference type="CDD" id="cd05532">
    <property type="entry name" value="POLBc_alpha"/>
    <property type="match status" value="1"/>
</dbReference>
<dbReference type="InterPro" id="IPR043502">
    <property type="entry name" value="DNA/RNA_pol_sf"/>
</dbReference>
<dbReference type="Pfam" id="PF12254">
    <property type="entry name" value="DNA_pol_alpha_N"/>
    <property type="match status" value="1"/>
</dbReference>
<dbReference type="Proteomes" id="UP001652625">
    <property type="component" value="Chromosome 13"/>
</dbReference>
<comment type="catalytic activity">
    <reaction evidence="12">
        <text>DNA(n) + a 2'-deoxyribonucleoside 5'-triphosphate = DNA(n+1) + diphosphate</text>
        <dbReference type="Rhea" id="RHEA:22508"/>
        <dbReference type="Rhea" id="RHEA-COMP:17339"/>
        <dbReference type="Rhea" id="RHEA-COMP:17340"/>
        <dbReference type="ChEBI" id="CHEBI:33019"/>
        <dbReference type="ChEBI" id="CHEBI:61560"/>
        <dbReference type="ChEBI" id="CHEBI:173112"/>
        <dbReference type="EC" id="2.7.7.7"/>
    </reaction>
</comment>
<evidence type="ECO:0000259" key="14">
    <source>
        <dbReference type="Pfam" id="PF00136"/>
    </source>
</evidence>
<dbReference type="InterPro" id="IPR006134">
    <property type="entry name" value="DNA-dir_DNA_pol_B_multi_dom"/>
</dbReference>
<dbReference type="Gene3D" id="1.10.287.690">
    <property type="entry name" value="Helix hairpin bin"/>
    <property type="match status" value="1"/>
</dbReference>
<proteinExistence type="inferred from homology"/>
<evidence type="ECO:0000256" key="6">
    <source>
        <dbReference type="ARBA" id="ARBA00022723"/>
    </source>
</evidence>
<dbReference type="Pfam" id="PF08996">
    <property type="entry name" value="zf-DNA_Pol"/>
    <property type="match status" value="1"/>
</dbReference>
<dbReference type="InterPro" id="IPR038256">
    <property type="entry name" value="Pol_alpha_znc_sf"/>
</dbReference>
<dbReference type="SUPFAM" id="SSF56672">
    <property type="entry name" value="DNA/RNA polymerases"/>
    <property type="match status" value="1"/>
</dbReference>
<keyword evidence="9 12" id="KW-0239">DNA-directed DNA polymerase</keyword>
<accession>A0ABM4DAZ7</accession>
<comment type="similarity">
    <text evidence="2 12">Belongs to the DNA polymerase type-B family.</text>
</comment>
<evidence type="ECO:0000256" key="13">
    <source>
        <dbReference type="SAM" id="MobiDB-lite"/>
    </source>
</evidence>
<evidence type="ECO:0000256" key="5">
    <source>
        <dbReference type="ARBA" id="ARBA00022705"/>
    </source>
</evidence>
<dbReference type="NCBIfam" id="TIGR00592">
    <property type="entry name" value="pol2"/>
    <property type="match status" value="1"/>
</dbReference>
<dbReference type="Gene3D" id="1.10.132.60">
    <property type="entry name" value="DNA polymerase family B, C-terminal domain"/>
    <property type="match status" value="1"/>
</dbReference>
<organism evidence="18 19">
    <name type="scientific">Hydra vulgaris</name>
    <name type="common">Hydra</name>
    <name type="synonym">Hydra attenuata</name>
    <dbReference type="NCBI Taxonomy" id="6087"/>
    <lineage>
        <taxon>Eukaryota</taxon>
        <taxon>Metazoa</taxon>
        <taxon>Cnidaria</taxon>
        <taxon>Hydrozoa</taxon>
        <taxon>Hydroidolina</taxon>
        <taxon>Anthoathecata</taxon>
        <taxon>Aplanulata</taxon>
        <taxon>Hydridae</taxon>
        <taxon>Hydra</taxon>
    </lineage>
</organism>
<dbReference type="Pfam" id="PF00136">
    <property type="entry name" value="DNA_pol_B"/>
    <property type="match status" value="1"/>
</dbReference>
<keyword evidence="6" id="KW-0479">Metal-binding</keyword>
<dbReference type="PRINTS" id="PR00106">
    <property type="entry name" value="DNAPOLB"/>
</dbReference>
<dbReference type="PANTHER" id="PTHR45861">
    <property type="entry name" value="DNA POLYMERASE ALPHA CATALYTIC SUBUNIT"/>
    <property type="match status" value="1"/>
</dbReference>
<dbReference type="Gene3D" id="2.40.50.730">
    <property type="match status" value="1"/>
</dbReference>
<feature type="region of interest" description="Disordered" evidence="13">
    <location>
        <begin position="1"/>
        <end position="24"/>
    </location>
</feature>
<evidence type="ECO:0000256" key="4">
    <source>
        <dbReference type="ARBA" id="ARBA00022695"/>
    </source>
</evidence>
<dbReference type="InterPro" id="IPR006133">
    <property type="entry name" value="DNA-dir_DNA_pol_B_exonuc"/>
</dbReference>
<keyword evidence="3 12" id="KW-0808">Transferase</keyword>
<evidence type="ECO:0000256" key="1">
    <source>
        <dbReference type="ARBA" id="ARBA00004123"/>
    </source>
</evidence>
<dbReference type="SMART" id="SM00486">
    <property type="entry name" value="POLBc"/>
    <property type="match status" value="1"/>
</dbReference>
<sequence>MSVEHRRERSERRSGRNVGKESSAKKLALEKLKKYHETGEKIEYEVGKEEDVYELVDEDKYAQLVQDRQEEEWIVDDDGGGYVDDGREIFDDDPNEIPIEKRKKTDKESKGSKIDVKSSKITNLFKSANCITKRKKETNVTVEGDTVLEDILNSITSATTTSGSKCHNRSFLQNKTQKHSHSTRNIEKTLKQFTPQPSPHIEEKKIILKKTTRVRDFTHIVKKENIGSVATDLHTDINQNKDVDTNFNQIDCETFSQDTEKYTSQNTENNNFIEKVEDQSLIEDGFNDEFSDEMVTLIKETDLTPKTSIKQSMKFRSLVAYEDVFDKKEEPLPDTSTISSSLPTSNINGDDVLRFFWLDAYEDRFSQPGTVYLFGKVWNEVSKCYVSCCVAVKNIDRQLYILPRKMRHQNGKDINIPVDFKDVYEELHQGAVAKNKIMEFKCRKVLKKYAFDKVEVPYEAEYLELVYSADQPQLQSDLKGETFSHIFGSNTTSLELLFLNQKLQGPSWIDVKFPQIPKQAVSWCRVEAFVDRPTFITVVEESIPPPPLIVLSLSMLAKTSKTNAHEIISICGLVNPEVFLDRGASDQCFKNSFCFVTKPSDQLLPYDFQSTIQKNNTKIQVCASERSMLGLLLAKILTIDPDVIVGHDIQDFVFDVLLHRLDFNKIPHWSKIGRLKRANMPKHLHGKQGFNVTDKVIACGRLVCDIKISAKELIRCKSYDLTEICSIVLKKQRSDLLPEEILKNLQKTENLLNMLNYNRADALYQLQLMYELNILPLAYQITGICGNVMSRTLLGGRSERNEYLLLHAFFKKNYILPDKSYGSKKDLKLNDKDKDVKQTGVSKKSRKKPTYAGGLVLEPKKGFYDKYILLLDFNSLYPSIIQEYNICFTTVSRETFSNGAEEEEELPSILSPDLEAGVLPTELKRLVERRKQVKQLLKTAPQQSDLYLQYDIRQKALKLTANSMYGCLGFSESRFYAKPLAALVTLKGREILMKTKDLAQALGLEVIYGDTDSIMINTNSNDLNEVRKIGSKVKSEVNKLYKTLEIDIDGIFKSMLLLKKKKYAAVVVEIKDDGKLVEHTEMKGLDIVRRDWCGLAKDSGSYVINEILSSKPRDVIIENIHEFLRDVAKKLSNGEVEMEKFEINKCLTKNPDEYPDKKSLPHVTVALRLMAQGRRVAVGDTITYIICDDNSKLPATQRAYHPEECLKNSNLKIDYHYYLSNQVHPVVSRLCDPIEGTDSSFIAECLGLDPTGYKSPSVQQDEQGLLTVLMTDEERFKDIEKFFVRCNIDSCSLFKQEVEFKGSFDNKVDPFVCSSCNQPYHRNKLHNCLKLFIRSFINRYYSCWMSCDDRSCGYVSRHISVKSFMHAQICNQCGKRNIHVDYSDTMLYNQLIYLSRLFDVNKTSEVTMKRIRKQNDLWQTLYNEVEKTLKLNAYSTVNIGDLFK</sequence>
<dbReference type="InterPro" id="IPR006172">
    <property type="entry name" value="DNA-dir_DNA_pol_B"/>
</dbReference>
<dbReference type="InterPro" id="IPR036397">
    <property type="entry name" value="RNaseH_sf"/>
</dbReference>
<evidence type="ECO:0000256" key="9">
    <source>
        <dbReference type="ARBA" id="ARBA00022932"/>
    </source>
</evidence>
<evidence type="ECO:0000256" key="8">
    <source>
        <dbReference type="ARBA" id="ARBA00022833"/>
    </source>
</evidence>
<evidence type="ECO:0000313" key="19">
    <source>
        <dbReference type="RefSeq" id="XP_065671533.1"/>
    </source>
</evidence>
<evidence type="ECO:0000313" key="18">
    <source>
        <dbReference type="Proteomes" id="UP001652625"/>
    </source>
</evidence>
<reference evidence="19" key="1">
    <citation type="submission" date="2025-08" db="UniProtKB">
        <authorList>
            <consortium name="RefSeq"/>
        </authorList>
    </citation>
    <scope>IDENTIFICATION</scope>
</reference>
<dbReference type="InterPro" id="IPR012337">
    <property type="entry name" value="RNaseH-like_sf"/>
</dbReference>
<name>A0ABM4DAZ7_HYDVU</name>
<dbReference type="PANTHER" id="PTHR45861:SF1">
    <property type="entry name" value="DNA POLYMERASE ALPHA CATALYTIC SUBUNIT"/>
    <property type="match status" value="1"/>
</dbReference>
<keyword evidence="8" id="KW-0862">Zinc</keyword>
<evidence type="ECO:0000259" key="15">
    <source>
        <dbReference type="Pfam" id="PF03104"/>
    </source>
</evidence>
<evidence type="ECO:0000256" key="11">
    <source>
        <dbReference type="ARBA" id="ARBA00023242"/>
    </source>
</evidence>
<dbReference type="CDD" id="cd05776">
    <property type="entry name" value="DNA_polB_alpha_exo"/>
    <property type="match status" value="1"/>
</dbReference>
<evidence type="ECO:0000256" key="2">
    <source>
        <dbReference type="ARBA" id="ARBA00005755"/>
    </source>
</evidence>
<dbReference type="InterPro" id="IPR017964">
    <property type="entry name" value="DNA-dir_DNA_pol_B_CS"/>
</dbReference>
<dbReference type="SUPFAM" id="SSF53098">
    <property type="entry name" value="Ribonuclease H-like"/>
    <property type="match status" value="1"/>
</dbReference>
<keyword evidence="7" id="KW-0863">Zinc-finger</keyword>
<dbReference type="Pfam" id="PF03104">
    <property type="entry name" value="DNA_pol_B_exo1"/>
    <property type="match status" value="1"/>
</dbReference>
<dbReference type="RefSeq" id="XP_065671533.1">
    <property type="nucleotide sequence ID" value="XM_065815461.1"/>
</dbReference>
<feature type="domain" description="DNA polymerase alpha catalytic subunit N-terminal" evidence="17">
    <location>
        <begin position="29"/>
        <end position="91"/>
    </location>
</feature>
<evidence type="ECO:0000259" key="17">
    <source>
        <dbReference type="Pfam" id="PF12254"/>
    </source>
</evidence>
<dbReference type="InterPro" id="IPR042087">
    <property type="entry name" value="DNA_pol_B_thumb"/>
</dbReference>
<keyword evidence="11" id="KW-0539">Nucleus</keyword>
<keyword evidence="4 12" id="KW-0548">Nucleotidyltransferase</keyword>
<dbReference type="Gene3D" id="3.30.70.2820">
    <property type="match status" value="1"/>
</dbReference>
<evidence type="ECO:0000256" key="3">
    <source>
        <dbReference type="ARBA" id="ARBA00022679"/>
    </source>
</evidence>
<feature type="domain" description="DNA-directed DNA polymerase family B multifunctional" evidence="14">
    <location>
        <begin position="788"/>
        <end position="1234"/>
    </location>
</feature>
<evidence type="ECO:0000256" key="10">
    <source>
        <dbReference type="ARBA" id="ARBA00023125"/>
    </source>
</evidence>
<feature type="domain" description="DNA-directed DNA polymerase family B exonuclease" evidence="15">
    <location>
        <begin position="485"/>
        <end position="724"/>
    </location>
</feature>
<dbReference type="EC" id="2.7.7.7" evidence="12"/>
<dbReference type="InterPro" id="IPR024647">
    <property type="entry name" value="DNA_pol_a_cat_su_N"/>
</dbReference>
<protein>
    <recommendedName>
        <fullName evidence="12">DNA polymerase</fullName>
        <ecNumber evidence="12">2.7.7.7</ecNumber>
    </recommendedName>
</protein>
<feature type="domain" description="Zinc finger DNA-directed DNA polymerase family B alpha" evidence="16">
    <location>
        <begin position="1270"/>
        <end position="1443"/>
    </location>
</feature>
<dbReference type="InterPro" id="IPR015088">
    <property type="entry name" value="Znf_DNA-dir_DNA_pol_B_alpha"/>
</dbReference>
<keyword evidence="18" id="KW-1185">Reference proteome</keyword>
<gene>
    <name evidence="19" type="primary">LOC100213709</name>
</gene>
<dbReference type="InterPro" id="IPR023211">
    <property type="entry name" value="DNA_pol_palm_dom_sf"/>
</dbReference>
<keyword evidence="5 12" id="KW-0235">DNA replication</keyword>
<dbReference type="Gene3D" id="3.30.420.10">
    <property type="entry name" value="Ribonuclease H-like superfamily/Ribonuclease H"/>
    <property type="match status" value="1"/>
</dbReference>
<dbReference type="InterPro" id="IPR045846">
    <property type="entry name" value="POLBc_alpha"/>
</dbReference>
<dbReference type="Gene3D" id="3.90.1600.10">
    <property type="entry name" value="Palm domain of DNA polymerase"/>
    <property type="match status" value="1"/>
</dbReference>
<evidence type="ECO:0000259" key="16">
    <source>
        <dbReference type="Pfam" id="PF08996"/>
    </source>
</evidence>
<evidence type="ECO:0000256" key="12">
    <source>
        <dbReference type="RuleBase" id="RU000442"/>
    </source>
</evidence>
<evidence type="ECO:0000256" key="7">
    <source>
        <dbReference type="ARBA" id="ARBA00022771"/>
    </source>
</evidence>
<dbReference type="Gene3D" id="1.10.3200.20">
    <property type="entry name" value="DNA Polymerase alpha, zinc finger"/>
    <property type="match status" value="1"/>
</dbReference>
<comment type="subcellular location">
    <subcellularLocation>
        <location evidence="1">Nucleus</location>
    </subcellularLocation>
</comment>
<dbReference type="GeneID" id="100213709"/>
<keyword evidence="10 12" id="KW-0238">DNA-binding</keyword>
<dbReference type="PROSITE" id="PS00116">
    <property type="entry name" value="DNA_POLYMERASE_B"/>
    <property type="match status" value="1"/>
</dbReference>